<name>A0ACB9Z7Z6_9PEZI</name>
<reference evidence="1 2" key="1">
    <citation type="journal article" date="2022" name="New Phytol.">
        <title>Ecological generalism drives hyperdiversity of secondary metabolite gene clusters in xylarialean endophytes.</title>
        <authorList>
            <person name="Franco M.E.E."/>
            <person name="Wisecaver J.H."/>
            <person name="Arnold A.E."/>
            <person name="Ju Y.M."/>
            <person name="Slot J.C."/>
            <person name="Ahrendt S."/>
            <person name="Moore L.P."/>
            <person name="Eastman K.E."/>
            <person name="Scott K."/>
            <person name="Konkel Z."/>
            <person name="Mondo S.J."/>
            <person name="Kuo A."/>
            <person name="Hayes R.D."/>
            <person name="Haridas S."/>
            <person name="Andreopoulos B."/>
            <person name="Riley R."/>
            <person name="LaButti K."/>
            <person name="Pangilinan J."/>
            <person name="Lipzen A."/>
            <person name="Amirebrahimi M."/>
            <person name="Yan J."/>
            <person name="Adam C."/>
            <person name="Keymanesh K."/>
            <person name="Ng V."/>
            <person name="Louie K."/>
            <person name="Northen T."/>
            <person name="Drula E."/>
            <person name="Henrissat B."/>
            <person name="Hsieh H.M."/>
            <person name="Youens-Clark K."/>
            <person name="Lutzoni F."/>
            <person name="Miadlikowska J."/>
            <person name="Eastwood D.C."/>
            <person name="Hamelin R.C."/>
            <person name="Grigoriev I.V."/>
            <person name="U'Ren J.M."/>
        </authorList>
    </citation>
    <scope>NUCLEOTIDE SEQUENCE [LARGE SCALE GENOMIC DNA]</scope>
    <source>
        <strain evidence="1 2">CBS 119005</strain>
    </source>
</reference>
<keyword evidence="2" id="KW-1185">Reference proteome</keyword>
<proteinExistence type="predicted"/>
<dbReference type="Proteomes" id="UP001497700">
    <property type="component" value="Unassembled WGS sequence"/>
</dbReference>
<comment type="caution">
    <text evidence="1">The sequence shown here is derived from an EMBL/GenBank/DDBJ whole genome shotgun (WGS) entry which is preliminary data.</text>
</comment>
<sequence length="146" mass="17136">MRFGRNLPWHQLPKWADSYVNYDEWKFLAKAAKFNELKETLDRDTLVVKKFIDDHYNVVVQHLSILDDEYGMSLDSLHQEVLSSIPVYEKDDITATLTDICSLLIFLSDYINVTRRAVERISTKSIYTHYEVENSEKSSKRQMLVG</sequence>
<dbReference type="EMBL" id="MU393442">
    <property type="protein sequence ID" value="KAI4867951.1"/>
    <property type="molecule type" value="Genomic_DNA"/>
</dbReference>
<organism evidence="1 2">
    <name type="scientific">Hypoxylon rubiginosum</name>
    <dbReference type="NCBI Taxonomy" id="110542"/>
    <lineage>
        <taxon>Eukaryota</taxon>
        <taxon>Fungi</taxon>
        <taxon>Dikarya</taxon>
        <taxon>Ascomycota</taxon>
        <taxon>Pezizomycotina</taxon>
        <taxon>Sordariomycetes</taxon>
        <taxon>Xylariomycetidae</taxon>
        <taxon>Xylariales</taxon>
        <taxon>Hypoxylaceae</taxon>
        <taxon>Hypoxylon</taxon>
    </lineage>
</organism>
<accession>A0ACB9Z7Z6</accession>
<evidence type="ECO:0000313" key="2">
    <source>
        <dbReference type="Proteomes" id="UP001497700"/>
    </source>
</evidence>
<protein>
    <submittedName>
        <fullName evidence="1">Uncharacterized protein</fullName>
    </submittedName>
</protein>
<evidence type="ECO:0000313" key="1">
    <source>
        <dbReference type="EMBL" id="KAI4867951.1"/>
    </source>
</evidence>
<gene>
    <name evidence="1" type="ORF">F4820DRAFT_170090</name>
</gene>